<protein>
    <submittedName>
        <fullName evidence="1">Uncharacterized protein</fullName>
    </submittedName>
</protein>
<organism evidence="1 2">
    <name type="scientific">Peronosclerospora sorghi</name>
    <dbReference type="NCBI Taxonomy" id="230839"/>
    <lineage>
        <taxon>Eukaryota</taxon>
        <taxon>Sar</taxon>
        <taxon>Stramenopiles</taxon>
        <taxon>Oomycota</taxon>
        <taxon>Peronosporomycetes</taxon>
        <taxon>Peronosporales</taxon>
        <taxon>Peronosporaceae</taxon>
        <taxon>Peronosclerospora</taxon>
    </lineage>
</organism>
<gene>
    <name evidence="1" type="ORF">PsorP6_011292</name>
</gene>
<evidence type="ECO:0000313" key="2">
    <source>
        <dbReference type="Proteomes" id="UP001163321"/>
    </source>
</evidence>
<proteinExistence type="predicted"/>
<reference evidence="1 2" key="1">
    <citation type="journal article" date="2022" name="bioRxiv">
        <title>The genome of the oomycete Peronosclerospora sorghi, a cosmopolitan pathogen of maize and sorghum, is inflated with dispersed pseudogenes.</title>
        <authorList>
            <person name="Fletcher K."/>
            <person name="Martin F."/>
            <person name="Isakeit T."/>
            <person name="Cavanaugh K."/>
            <person name="Magill C."/>
            <person name="Michelmore R."/>
        </authorList>
    </citation>
    <scope>NUCLEOTIDE SEQUENCE [LARGE SCALE GENOMIC DNA]</scope>
    <source>
        <strain evidence="1">P6</strain>
    </source>
</reference>
<evidence type="ECO:0000313" key="1">
    <source>
        <dbReference type="EMBL" id="KAI9918983.1"/>
    </source>
</evidence>
<accession>A0ACC0WJE9</accession>
<sequence length="121" mass="13841">MIAYCVDSASGLDRDISLTTADIWIGRRAKRVKNGFSGFGYSFLLTYQMMPVSLDVTISMVMFIQAIFMTWDLDMYSTDADVRRIVRSMGLNEELGQISYVYSDKKGHVDMQRDGIPEMFH</sequence>
<dbReference type="Proteomes" id="UP001163321">
    <property type="component" value="Chromosome 12"/>
</dbReference>
<dbReference type="EMBL" id="CM047591">
    <property type="protein sequence ID" value="KAI9918983.1"/>
    <property type="molecule type" value="Genomic_DNA"/>
</dbReference>
<name>A0ACC0WJE9_9STRA</name>
<keyword evidence="2" id="KW-1185">Reference proteome</keyword>
<comment type="caution">
    <text evidence="1">The sequence shown here is derived from an EMBL/GenBank/DDBJ whole genome shotgun (WGS) entry which is preliminary data.</text>
</comment>